<gene>
    <name evidence="1" type="ORF">CYLTODRAFT_489257</name>
</gene>
<accession>A0A0D7BER2</accession>
<organism evidence="1 2">
    <name type="scientific">Cylindrobasidium torrendii FP15055 ss-10</name>
    <dbReference type="NCBI Taxonomy" id="1314674"/>
    <lineage>
        <taxon>Eukaryota</taxon>
        <taxon>Fungi</taxon>
        <taxon>Dikarya</taxon>
        <taxon>Basidiomycota</taxon>
        <taxon>Agaricomycotina</taxon>
        <taxon>Agaricomycetes</taxon>
        <taxon>Agaricomycetidae</taxon>
        <taxon>Agaricales</taxon>
        <taxon>Marasmiineae</taxon>
        <taxon>Physalacriaceae</taxon>
        <taxon>Cylindrobasidium</taxon>
    </lineage>
</organism>
<proteinExistence type="predicted"/>
<sequence length="314" mass="35688">MSFLSLQRHICKLPYELRLLILEIGAIDDRKVAAQYARLSKAIRQIIDPILYHTVFIASFHRIEAFIAAMRLRNDPAFFATNVRVMTLASLYPYGKMLLPFLAKCLQGCPGLTQLTMTDYNGMGADDLKHGIFDKVPNLRRLHISVRNAEAARSFPKPLPMNLTHLSLGPMSPNAAVEPYEAVLRELILHREIPGLTHLAVVADRAEGFESFLRFAHSLPKSLSVFLIQMQIYGWTPAWRSDMERRIEMLGDRRVVILQTFHGLPHYRRGMQSQGILAYTAVSTYYNWSSVSSSSQDDAWDVAEKIVADRNLSR</sequence>
<evidence type="ECO:0008006" key="3">
    <source>
        <dbReference type="Google" id="ProtNLM"/>
    </source>
</evidence>
<name>A0A0D7BER2_9AGAR</name>
<dbReference type="EMBL" id="KN880491">
    <property type="protein sequence ID" value="KIY69032.1"/>
    <property type="molecule type" value="Genomic_DNA"/>
</dbReference>
<protein>
    <recommendedName>
        <fullName evidence="3">F-box domain-containing protein</fullName>
    </recommendedName>
</protein>
<dbReference type="InterPro" id="IPR032675">
    <property type="entry name" value="LRR_dom_sf"/>
</dbReference>
<evidence type="ECO:0000313" key="2">
    <source>
        <dbReference type="Proteomes" id="UP000054007"/>
    </source>
</evidence>
<keyword evidence="2" id="KW-1185">Reference proteome</keyword>
<dbReference type="Proteomes" id="UP000054007">
    <property type="component" value="Unassembled WGS sequence"/>
</dbReference>
<dbReference type="Gene3D" id="3.80.10.10">
    <property type="entry name" value="Ribonuclease Inhibitor"/>
    <property type="match status" value="1"/>
</dbReference>
<reference evidence="1 2" key="1">
    <citation type="journal article" date="2015" name="Fungal Genet. Biol.">
        <title>Evolution of novel wood decay mechanisms in Agaricales revealed by the genome sequences of Fistulina hepatica and Cylindrobasidium torrendii.</title>
        <authorList>
            <person name="Floudas D."/>
            <person name="Held B.W."/>
            <person name="Riley R."/>
            <person name="Nagy L.G."/>
            <person name="Koehler G."/>
            <person name="Ransdell A.S."/>
            <person name="Younus H."/>
            <person name="Chow J."/>
            <person name="Chiniquy J."/>
            <person name="Lipzen A."/>
            <person name="Tritt A."/>
            <person name="Sun H."/>
            <person name="Haridas S."/>
            <person name="LaButti K."/>
            <person name="Ohm R.A."/>
            <person name="Kues U."/>
            <person name="Blanchette R.A."/>
            <person name="Grigoriev I.V."/>
            <person name="Minto R.E."/>
            <person name="Hibbett D.S."/>
        </authorList>
    </citation>
    <scope>NUCLEOTIDE SEQUENCE [LARGE SCALE GENOMIC DNA]</scope>
    <source>
        <strain evidence="1 2">FP15055 ss-10</strain>
    </source>
</reference>
<evidence type="ECO:0000313" key="1">
    <source>
        <dbReference type="EMBL" id="KIY69032.1"/>
    </source>
</evidence>
<dbReference type="AlphaFoldDB" id="A0A0D7BER2"/>